<name>A0A0E0JYC1_ORYPU</name>
<evidence type="ECO:0000313" key="1">
    <source>
        <dbReference type="EnsemblPlants" id="OPUNC02G10580.1"/>
    </source>
</evidence>
<dbReference type="EnsemblPlants" id="OPUNC02G10580.1">
    <property type="protein sequence ID" value="OPUNC02G10580.1"/>
    <property type="gene ID" value="OPUNC02G10580"/>
</dbReference>
<dbReference type="Proteomes" id="UP000026962">
    <property type="component" value="Chromosome 2"/>
</dbReference>
<accession>A0A0E0JYC1</accession>
<sequence>MNVGFVTQSKELLMPRFDKILSVCTANRVLTLAEQLVADGRLSWISSRNVSVQEGKAADEMMLIWWYSCQTCCSAKKAQLLKRFSTSFLRIMRCGPPLVRMPVSY</sequence>
<proteinExistence type="predicted"/>
<evidence type="ECO:0000313" key="2">
    <source>
        <dbReference type="Proteomes" id="UP000026962"/>
    </source>
</evidence>
<dbReference type="OMA" id="FLRIMRC"/>
<dbReference type="InterPro" id="IPR043132">
    <property type="entry name" value="BCAT-like_C"/>
</dbReference>
<reference evidence="1" key="2">
    <citation type="submission" date="2018-05" db="EMBL/GenBank/DDBJ databases">
        <title>OpunRS2 (Oryza punctata Reference Sequence Version 2).</title>
        <authorList>
            <person name="Zhang J."/>
            <person name="Kudrna D."/>
            <person name="Lee S."/>
            <person name="Talag J."/>
            <person name="Welchert J."/>
            <person name="Wing R.A."/>
        </authorList>
    </citation>
    <scope>NUCLEOTIDE SEQUENCE [LARGE SCALE GENOMIC DNA]</scope>
</reference>
<keyword evidence="2" id="KW-1185">Reference proteome</keyword>
<dbReference type="STRING" id="4537.A0A0E0JYC1"/>
<dbReference type="HOGENOM" id="CLU_145039_0_0_1"/>
<reference evidence="1" key="1">
    <citation type="submission" date="2015-04" db="UniProtKB">
        <authorList>
            <consortium name="EnsemblPlants"/>
        </authorList>
    </citation>
    <scope>IDENTIFICATION</scope>
</reference>
<dbReference type="AlphaFoldDB" id="A0A0E0JYC1"/>
<dbReference type="Gramene" id="OPUNC02G10580.1">
    <property type="protein sequence ID" value="OPUNC02G10580.1"/>
    <property type="gene ID" value="OPUNC02G10580"/>
</dbReference>
<organism evidence="1">
    <name type="scientific">Oryza punctata</name>
    <name type="common">Red rice</name>
    <dbReference type="NCBI Taxonomy" id="4537"/>
    <lineage>
        <taxon>Eukaryota</taxon>
        <taxon>Viridiplantae</taxon>
        <taxon>Streptophyta</taxon>
        <taxon>Embryophyta</taxon>
        <taxon>Tracheophyta</taxon>
        <taxon>Spermatophyta</taxon>
        <taxon>Magnoliopsida</taxon>
        <taxon>Liliopsida</taxon>
        <taxon>Poales</taxon>
        <taxon>Poaceae</taxon>
        <taxon>BOP clade</taxon>
        <taxon>Oryzoideae</taxon>
        <taxon>Oryzeae</taxon>
        <taxon>Oryzinae</taxon>
        <taxon>Oryza</taxon>
    </lineage>
</organism>
<dbReference type="Gene3D" id="3.20.10.10">
    <property type="entry name" value="D-amino Acid Aminotransferase, subunit A, domain 2"/>
    <property type="match status" value="1"/>
</dbReference>
<protein>
    <submittedName>
        <fullName evidence="1">Uncharacterized protein</fullName>
    </submittedName>
</protein>
<dbReference type="eggNOG" id="KOG0975">
    <property type="taxonomic scope" value="Eukaryota"/>
</dbReference>